<feature type="chain" id="PRO_5038670125" description="EF-hand domain-containing protein" evidence="4">
    <location>
        <begin position="35"/>
        <end position="157"/>
    </location>
</feature>
<evidence type="ECO:0000256" key="3">
    <source>
        <dbReference type="ARBA" id="ARBA00022837"/>
    </source>
</evidence>
<evidence type="ECO:0000259" key="5">
    <source>
        <dbReference type="PROSITE" id="PS50222"/>
    </source>
</evidence>
<dbReference type="EMBL" id="JABSTV010001252">
    <property type="protein sequence ID" value="KAH7947017.1"/>
    <property type="molecule type" value="Genomic_DNA"/>
</dbReference>
<dbReference type="PANTHER" id="PTHR23104:SF17">
    <property type="entry name" value="EF-HAND DOMAIN-CONTAINING PROTEIN"/>
    <property type="match status" value="1"/>
</dbReference>
<keyword evidence="3" id="KW-0106">Calcium</keyword>
<keyword evidence="1 4" id="KW-0732">Signal</keyword>
<evidence type="ECO:0000256" key="4">
    <source>
        <dbReference type="SAM" id="SignalP"/>
    </source>
</evidence>
<comment type="caution">
    <text evidence="6">The sequence shown here is derived from an EMBL/GenBank/DDBJ whole genome shotgun (WGS) entry which is preliminary data.</text>
</comment>
<gene>
    <name evidence="6" type="ORF">HPB52_007414</name>
</gene>
<accession>A0A9D4PL57</accession>
<dbReference type="PROSITE" id="PS00018">
    <property type="entry name" value="EF_HAND_1"/>
    <property type="match status" value="2"/>
</dbReference>
<reference evidence="6" key="1">
    <citation type="journal article" date="2020" name="Cell">
        <title>Large-Scale Comparative Analyses of Tick Genomes Elucidate Their Genetic Diversity and Vector Capacities.</title>
        <authorList>
            <consortium name="Tick Genome and Microbiome Consortium (TIGMIC)"/>
            <person name="Jia N."/>
            <person name="Wang J."/>
            <person name="Shi W."/>
            <person name="Du L."/>
            <person name="Sun Y."/>
            <person name="Zhan W."/>
            <person name="Jiang J.F."/>
            <person name="Wang Q."/>
            <person name="Zhang B."/>
            <person name="Ji P."/>
            <person name="Bell-Sakyi L."/>
            <person name="Cui X.M."/>
            <person name="Yuan T.T."/>
            <person name="Jiang B.G."/>
            <person name="Yang W.F."/>
            <person name="Lam T.T."/>
            <person name="Chang Q.C."/>
            <person name="Ding S.J."/>
            <person name="Wang X.J."/>
            <person name="Zhu J.G."/>
            <person name="Ruan X.D."/>
            <person name="Zhao L."/>
            <person name="Wei J.T."/>
            <person name="Ye R.Z."/>
            <person name="Que T.C."/>
            <person name="Du C.H."/>
            <person name="Zhou Y.H."/>
            <person name="Cheng J.X."/>
            <person name="Dai P.F."/>
            <person name="Guo W.B."/>
            <person name="Han X.H."/>
            <person name="Huang E.J."/>
            <person name="Li L.F."/>
            <person name="Wei W."/>
            <person name="Gao Y.C."/>
            <person name="Liu J.Z."/>
            <person name="Shao H.Z."/>
            <person name="Wang X."/>
            <person name="Wang C.C."/>
            <person name="Yang T.C."/>
            <person name="Huo Q.B."/>
            <person name="Li W."/>
            <person name="Chen H.Y."/>
            <person name="Chen S.E."/>
            <person name="Zhou L.G."/>
            <person name="Ni X.B."/>
            <person name="Tian J.H."/>
            <person name="Sheng Y."/>
            <person name="Liu T."/>
            <person name="Pan Y.S."/>
            <person name="Xia L.Y."/>
            <person name="Li J."/>
            <person name="Zhao F."/>
            <person name="Cao W.C."/>
        </authorList>
    </citation>
    <scope>NUCLEOTIDE SEQUENCE</scope>
    <source>
        <strain evidence="6">Rsan-2018</strain>
    </source>
</reference>
<evidence type="ECO:0000256" key="1">
    <source>
        <dbReference type="ARBA" id="ARBA00022729"/>
    </source>
</evidence>
<evidence type="ECO:0000313" key="7">
    <source>
        <dbReference type="Proteomes" id="UP000821837"/>
    </source>
</evidence>
<dbReference type="AlphaFoldDB" id="A0A9D4PL57"/>
<evidence type="ECO:0000256" key="2">
    <source>
        <dbReference type="ARBA" id="ARBA00022737"/>
    </source>
</evidence>
<protein>
    <recommendedName>
        <fullName evidence="5">EF-hand domain-containing protein</fullName>
    </recommendedName>
</protein>
<sequence>MRSTLACVAAGRRTPVLAALCLLAVSCAFPVAAALDGGDKAAQIRHKFGRRDIIHDIEHLKEDLKTITDLQIEGKLTEDETMFYFMRMHDFDDNNKLDGWELLTAMKHMVAHNVKKTEEDPTINETIEAVDTLMHFDKNNDGFLEYAELRTSSDDEP</sequence>
<feature type="signal peptide" evidence="4">
    <location>
        <begin position="1"/>
        <end position="34"/>
    </location>
</feature>
<dbReference type="InterPro" id="IPR002048">
    <property type="entry name" value="EF_hand_dom"/>
</dbReference>
<dbReference type="InterPro" id="IPR011992">
    <property type="entry name" value="EF-hand-dom_pair"/>
</dbReference>
<dbReference type="OMA" id="GRLDKNM"/>
<name>A0A9D4PL57_RHISA</name>
<organism evidence="6 7">
    <name type="scientific">Rhipicephalus sanguineus</name>
    <name type="common">Brown dog tick</name>
    <name type="synonym">Ixodes sanguineus</name>
    <dbReference type="NCBI Taxonomy" id="34632"/>
    <lineage>
        <taxon>Eukaryota</taxon>
        <taxon>Metazoa</taxon>
        <taxon>Ecdysozoa</taxon>
        <taxon>Arthropoda</taxon>
        <taxon>Chelicerata</taxon>
        <taxon>Arachnida</taxon>
        <taxon>Acari</taxon>
        <taxon>Parasitiformes</taxon>
        <taxon>Ixodida</taxon>
        <taxon>Ixodoidea</taxon>
        <taxon>Ixodidae</taxon>
        <taxon>Rhipicephalinae</taxon>
        <taxon>Rhipicephalus</taxon>
        <taxon>Rhipicephalus</taxon>
    </lineage>
</organism>
<dbReference type="PANTHER" id="PTHR23104">
    <property type="entry name" value="MULTIPLE COAGULATION FACTOR DEFICIENCY PROTEIN 2 NEURAL STEM CELL DERIVED NEURONAL SURVIVAL PROTEIN"/>
    <property type="match status" value="1"/>
</dbReference>
<dbReference type="OrthoDB" id="289247at2759"/>
<feature type="domain" description="EF-hand" evidence="5">
    <location>
        <begin position="77"/>
        <end position="112"/>
    </location>
</feature>
<dbReference type="Gene3D" id="1.10.238.10">
    <property type="entry name" value="EF-hand"/>
    <property type="match status" value="1"/>
</dbReference>
<dbReference type="InterPro" id="IPR052110">
    <property type="entry name" value="MCFD2-like"/>
</dbReference>
<reference evidence="6" key="2">
    <citation type="submission" date="2021-09" db="EMBL/GenBank/DDBJ databases">
        <authorList>
            <person name="Jia N."/>
            <person name="Wang J."/>
            <person name="Shi W."/>
            <person name="Du L."/>
            <person name="Sun Y."/>
            <person name="Zhan W."/>
            <person name="Jiang J."/>
            <person name="Wang Q."/>
            <person name="Zhang B."/>
            <person name="Ji P."/>
            <person name="Sakyi L.B."/>
            <person name="Cui X."/>
            <person name="Yuan T."/>
            <person name="Jiang B."/>
            <person name="Yang W."/>
            <person name="Lam T.T.-Y."/>
            <person name="Chang Q."/>
            <person name="Ding S."/>
            <person name="Wang X."/>
            <person name="Zhu J."/>
            <person name="Ruan X."/>
            <person name="Zhao L."/>
            <person name="Wei J."/>
            <person name="Que T."/>
            <person name="Du C."/>
            <person name="Cheng J."/>
            <person name="Dai P."/>
            <person name="Han X."/>
            <person name="Huang E."/>
            <person name="Gao Y."/>
            <person name="Liu J."/>
            <person name="Shao H."/>
            <person name="Ye R."/>
            <person name="Li L."/>
            <person name="Wei W."/>
            <person name="Wang X."/>
            <person name="Wang C."/>
            <person name="Huo Q."/>
            <person name="Li W."/>
            <person name="Guo W."/>
            <person name="Chen H."/>
            <person name="Chen S."/>
            <person name="Zhou L."/>
            <person name="Zhou L."/>
            <person name="Ni X."/>
            <person name="Tian J."/>
            <person name="Zhou Y."/>
            <person name="Sheng Y."/>
            <person name="Liu T."/>
            <person name="Pan Y."/>
            <person name="Xia L."/>
            <person name="Li J."/>
            <person name="Zhao F."/>
            <person name="Cao W."/>
        </authorList>
    </citation>
    <scope>NUCLEOTIDE SEQUENCE</scope>
    <source>
        <strain evidence="6">Rsan-2018</strain>
        <tissue evidence="6">Larvae</tissue>
    </source>
</reference>
<dbReference type="Proteomes" id="UP000821837">
    <property type="component" value="Chromosome 6"/>
</dbReference>
<dbReference type="SUPFAM" id="SSF47473">
    <property type="entry name" value="EF-hand"/>
    <property type="match status" value="1"/>
</dbReference>
<proteinExistence type="predicted"/>
<evidence type="ECO:0000313" key="6">
    <source>
        <dbReference type="EMBL" id="KAH7947017.1"/>
    </source>
</evidence>
<dbReference type="GO" id="GO:0005509">
    <property type="term" value="F:calcium ion binding"/>
    <property type="evidence" value="ECO:0007669"/>
    <property type="project" value="InterPro"/>
</dbReference>
<keyword evidence="7" id="KW-1185">Reference proteome</keyword>
<dbReference type="PROSITE" id="PS51257">
    <property type="entry name" value="PROKAR_LIPOPROTEIN"/>
    <property type="match status" value="1"/>
</dbReference>
<dbReference type="InterPro" id="IPR018247">
    <property type="entry name" value="EF_Hand_1_Ca_BS"/>
</dbReference>
<dbReference type="PROSITE" id="PS50222">
    <property type="entry name" value="EF_HAND_2"/>
    <property type="match status" value="1"/>
</dbReference>
<keyword evidence="2" id="KW-0677">Repeat</keyword>
<dbReference type="VEuPathDB" id="VectorBase:RSAN_037193"/>